<feature type="compositionally biased region" description="Low complexity" evidence="2">
    <location>
        <begin position="160"/>
        <end position="180"/>
    </location>
</feature>
<dbReference type="GO" id="GO:0005509">
    <property type="term" value="F:calcium ion binding"/>
    <property type="evidence" value="ECO:0007669"/>
    <property type="project" value="InterPro"/>
</dbReference>
<dbReference type="Proteomes" id="UP001163046">
    <property type="component" value="Unassembled WGS sequence"/>
</dbReference>
<dbReference type="InterPro" id="IPR002048">
    <property type="entry name" value="EF_hand_dom"/>
</dbReference>
<dbReference type="AlphaFoldDB" id="A0A9W9Y997"/>
<evidence type="ECO:0000256" key="1">
    <source>
        <dbReference type="ARBA" id="ARBA00022837"/>
    </source>
</evidence>
<dbReference type="Gene3D" id="1.10.238.10">
    <property type="entry name" value="EF-hand"/>
    <property type="match status" value="1"/>
</dbReference>
<feature type="region of interest" description="Disordered" evidence="2">
    <location>
        <begin position="1"/>
        <end position="33"/>
    </location>
</feature>
<feature type="compositionally biased region" description="Basic residues" evidence="2">
    <location>
        <begin position="260"/>
        <end position="279"/>
    </location>
</feature>
<evidence type="ECO:0000313" key="5">
    <source>
        <dbReference type="Proteomes" id="UP001163046"/>
    </source>
</evidence>
<dbReference type="PROSITE" id="PS00018">
    <property type="entry name" value="EF_HAND_1"/>
    <property type="match status" value="1"/>
</dbReference>
<evidence type="ECO:0000256" key="2">
    <source>
        <dbReference type="SAM" id="MobiDB-lite"/>
    </source>
</evidence>
<keyword evidence="1" id="KW-0106">Calcium</keyword>
<feature type="region of interest" description="Disordered" evidence="2">
    <location>
        <begin position="126"/>
        <end position="288"/>
    </location>
</feature>
<dbReference type="PANTHER" id="PTHR47225">
    <property type="entry name" value="EF-HAND CALCIUM-BINDING DOMAIN-CONTAINING PROTEIN 12"/>
    <property type="match status" value="1"/>
</dbReference>
<organism evidence="4 5">
    <name type="scientific">Desmophyllum pertusum</name>
    <dbReference type="NCBI Taxonomy" id="174260"/>
    <lineage>
        <taxon>Eukaryota</taxon>
        <taxon>Metazoa</taxon>
        <taxon>Cnidaria</taxon>
        <taxon>Anthozoa</taxon>
        <taxon>Hexacorallia</taxon>
        <taxon>Scleractinia</taxon>
        <taxon>Caryophylliina</taxon>
        <taxon>Caryophylliidae</taxon>
        <taxon>Desmophyllum</taxon>
    </lineage>
</organism>
<dbReference type="InterPro" id="IPR042847">
    <property type="entry name" value="EFC12"/>
</dbReference>
<feature type="compositionally biased region" description="Basic and acidic residues" evidence="2">
    <location>
        <begin position="247"/>
        <end position="259"/>
    </location>
</feature>
<dbReference type="OrthoDB" id="5972455at2759"/>
<comment type="caution">
    <text evidence="4">The sequence shown here is derived from an EMBL/GenBank/DDBJ whole genome shotgun (WGS) entry which is preliminary data.</text>
</comment>
<proteinExistence type="predicted"/>
<dbReference type="PROSITE" id="PS50222">
    <property type="entry name" value="EF_HAND_2"/>
    <property type="match status" value="1"/>
</dbReference>
<feature type="compositionally biased region" description="Polar residues" evidence="2">
    <location>
        <begin position="226"/>
        <end position="235"/>
    </location>
</feature>
<gene>
    <name evidence="4" type="primary">EFCAB12</name>
    <name evidence="4" type="ORF">OS493_028327</name>
</gene>
<sequence length="389" mass="43457">MSFPDNTAFLVSNKAPTPPPEIETDDTVTGEDRGVPTIRQPSPAALAIIQEYLDRKRMRLLDLFSQADKDKNWVVSRQEFRNIIRSWHIPLTEADLEDLILALDRDNSDALDYRELAVGRQSYLEESKTVEGVHTPNAKGTKRPETIPEEPEPVSDPGAQRPSSPQRPASPSSRPSSPRATPKRRPSTSPQRPFSPASSGQVQPVPFVGQRPGSDPQQRHSRPVSPASNGSSESPTLLDVPAVQLSEKVEQLTQDEIKDRRIKKQQKRKEKEKAKQKKRAAPEKVSVAPSTLGGRVGEMVDRYRKMTMKEYNDVVELCHMHGVQLSKGVLERVLLQPEDKPLSQIKLTARKPGLFSIYTRHHIPPAKSQSSTAISNPRRPKFRDPGPTT</sequence>
<reference evidence="4" key="1">
    <citation type="submission" date="2023-01" db="EMBL/GenBank/DDBJ databases">
        <title>Genome assembly of the deep-sea coral Lophelia pertusa.</title>
        <authorList>
            <person name="Herrera S."/>
            <person name="Cordes E."/>
        </authorList>
    </citation>
    <scope>NUCLEOTIDE SEQUENCE</scope>
    <source>
        <strain evidence="4">USNM1676648</strain>
        <tissue evidence="4">Polyp</tissue>
    </source>
</reference>
<accession>A0A9W9Y997</accession>
<dbReference type="EMBL" id="MU827804">
    <property type="protein sequence ID" value="KAJ7326069.1"/>
    <property type="molecule type" value="Genomic_DNA"/>
</dbReference>
<evidence type="ECO:0000259" key="3">
    <source>
        <dbReference type="PROSITE" id="PS50222"/>
    </source>
</evidence>
<keyword evidence="5" id="KW-1185">Reference proteome</keyword>
<dbReference type="SUPFAM" id="SSF47473">
    <property type="entry name" value="EF-hand"/>
    <property type="match status" value="1"/>
</dbReference>
<feature type="domain" description="EF-hand" evidence="3">
    <location>
        <begin position="55"/>
        <end position="90"/>
    </location>
</feature>
<feature type="region of interest" description="Disordered" evidence="2">
    <location>
        <begin position="361"/>
        <end position="389"/>
    </location>
</feature>
<dbReference type="InterPro" id="IPR011992">
    <property type="entry name" value="EF-hand-dom_pair"/>
</dbReference>
<dbReference type="InterPro" id="IPR018247">
    <property type="entry name" value="EF_Hand_1_Ca_BS"/>
</dbReference>
<dbReference type="PANTHER" id="PTHR47225:SF1">
    <property type="entry name" value="EF-HAND CALCIUM-BINDING DOMAIN-CONTAINING PROTEIN 12"/>
    <property type="match status" value="1"/>
</dbReference>
<evidence type="ECO:0000313" key="4">
    <source>
        <dbReference type="EMBL" id="KAJ7326069.1"/>
    </source>
</evidence>
<protein>
    <submittedName>
        <fullName evidence="4">Calcium ion binding</fullName>
    </submittedName>
</protein>
<name>A0A9W9Y997_9CNID</name>